<dbReference type="Gene3D" id="1.10.287.2250">
    <property type="match status" value="1"/>
</dbReference>
<dbReference type="InterPro" id="IPR013201">
    <property type="entry name" value="Prot_inhib_I29"/>
</dbReference>
<evidence type="ECO:0000259" key="1">
    <source>
        <dbReference type="Pfam" id="PF08246"/>
    </source>
</evidence>
<dbReference type="EMBL" id="GECZ01008194">
    <property type="protein sequence ID" value="JAS61575.1"/>
    <property type="molecule type" value="Transcribed_RNA"/>
</dbReference>
<evidence type="ECO:0000313" key="2">
    <source>
        <dbReference type="EMBL" id="JAS61575.1"/>
    </source>
</evidence>
<reference evidence="2" key="1">
    <citation type="submission" date="2015-11" db="EMBL/GenBank/DDBJ databases">
        <title>De novo transcriptome assembly of four potential Pierce s Disease insect vectors from Arizona vineyards.</title>
        <authorList>
            <person name="Tassone E.E."/>
        </authorList>
    </citation>
    <scope>NUCLEOTIDE SEQUENCE</scope>
</reference>
<dbReference type="AlphaFoldDB" id="A0A1B6GGM8"/>
<sequence>MDGLPYMYNDLEAYKKGFEEFKTSGTISKAAGTEDSNFRKFQKFINKYSRMYNNLEEFETRFGLFSNIANKFQNYNYGDDLVGINLFSDRTLSEKKAFFG</sequence>
<accession>A0A1B6GGM8</accession>
<protein>
    <recommendedName>
        <fullName evidence="1">Cathepsin propeptide inhibitor domain-containing protein</fullName>
    </recommendedName>
</protein>
<dbReference type="SUPFAM" id="SSF54001">
    <property type="entry name" value="Cysteine proteinases"/>
    <property type="match status" value="1"/>
</dbReference>
<name>A0A1B6GGM8_9HEMI</name>
<gene>
    <name evidence="2" type="ORF">g.17472</name>
</gene>
<proteinExistence type="predicted"/>
<dbReference type="Pfam" id="PF08246">
    <property type="entry name" value="Inhibitor_I29"/>
    <property type="match status" value="1"/>
</dbReference>
<feature type="domain" description="Cathepsin propeptide inhibitor" evidence="1">
    <location>
        <begin position="41"/>
        <end position="94"/>
    </location>
</feature>
<organism evidence="2">
    <name type="scientific">Cuerna arida</name>
    <dbReference type="NCBI Taxonomy" id="1464854"/>
    <lineage>
        <taxon>Eukaryota</taxon>
        <taxon>Metazoa</taxon>
        <taxon>Ecdysozoa</taxon>
        <taxon>Arthropoda</taxon>
        <taxon>Hexapoda</taxon>
        <taxon>Insecta</taxon>
        <taxon>Pterygota</taxon>
        <taxon>Neoptera</taxon>
        <taxon>Paraneoptera</taxon>
        <taxon>Hemiptera</taxon>
        <taxon>Auchenorrhyncha</taxon>
        <taxon>Membracoidea</taxon>
        <taxon>Cicadellidae</taxon>
        <taxon>Cicadellinae</taxon>
        <taxon>Proconiini</taxon>
        <taxon>Cuerna</taxon>
    </lineage>
</organism>
<dbReference type="InterPro" id="IPR038765">
    <property type="entry name" value="Papain-like_cys_pep_sf"/>
</dbReference>